<evidence type="ECO:0000256" key="5">
    <source>
        <dbReference type="ARBA" id="ARBA00022741"/>
    </source>
</evidence>
<gene>
    <name evidence="7 11" type="primary">murD</name>
    <name evidence="11" type="ordered locus">SGRA_0881</name>
</gene>
<evidence type="ECO:0000313" key="12">
    <source>
        <dbReference type="Proteomes" id="UP000007519"/>
    </source>
</evidence>
<dbReference type="Gene3D" id="3.40.1190.10">
    <property type="entry name" value="Mur-like, catalytic domain"/>
    <property type="match status" value="1"/>
</dbReference>
<comment type="pathway">
    <text evidence="2 7 8">Cell wall biogenesis; peptidoglycan biosynthesis.</text>
</comment>
<dbReference type="GO" id="GO:0008764">
    <property type="term" value="F:UDP-N-acetylmuramoylalanine-D-glutamate ligase activity"/>
    <property type="evidence" value="ECO:0007669"/>
    <property type="project" value="UniProtKB-UniRule"/>
</dbReference>
<dbReference type="SUPFAM" id="SSF51984">
    <property type="entry name" value="MurCD N-terminal domain"/>
    <property type="match status" value="1"/>
</dbReference>
<keyword evidence="3 7" id="KW-0963">Cytoplasm</keyword>
<dbReference type="GO" id="GO:0009252">
    <property type="term" value="P:peptidoglycan biosynthetic process"/>
    <property type="evidence" value="ECO:0007669"/>
    <property type="project" value="UniProtKB-UniRule"/>
</dbReference>
<dbReference type="KEGG" id="sgn:SGRA_0881"/>
<keyword evidence="7 8" id="KW-0132">Cell division</keyword>
<evidence type="ECO:0000256" key="4">
    <source>
        <dbReference type="ARBA" id="ARBA00022598"/>
    </source>
</evidence>
<dbReference type="PANTHER" id="PTHR43692">
    <property type="entry name" value="UDP-N-ACETYLMURAMOYLALANINE--D-GLUTAMATE LIGASE"/>
    <property type="match status" value="1"/>
</dbReference>
<dbReference type="InterPro" id="IPR036565">
    <property type="entry name" value="Mur-like_cat_sf"/>
</dbReference>
<dbReference type="Proteomes" id="UP000007519">
    <property type="component" value="Chromosome"/>
</dbReference>
<keyword evidence="5 7" id="KW-0547">Nucleotide-binding</keyword>
<proteinExistence type="inferred from homology"/>
<dbReference type="SUPFAM" id="SSF53623">
    <property type="entry name" value="MurD-like peptide ligases, catalytic domain"/>
    <property type="match status" value="1"/>
</dbReference>
<dbReference type="InterPro" id="IPR036615">
    <property type="entry name" value="Mur_ligase_C_dom_sf"/>
</dbReference>
<dbReference type="Gene3D" id="3.90.190.20">
    <property type="entry name" value="Mur ligase, C-terminal domain"/>
    <property type="match status" value="1"/>
</dbReference>
<dbReference type="GO" id="GO:0051301">
    <property type="term" value="P:cell division"/>
    <property type="evidence" value="ECO:0007669"/>
    <property type="project" value="UniProtKB-KW"/>
</dbReference>
<dbReference type="OrthoDB" id="9809796at2"/>
<dbReference type="GO" id="GO:0005737">
    <property type="term" value="C:cytoplasm"/>
    <property type="evidence" value="ECO:0007669"/>
    <property type="project" value="UniProtKB-SubCell"/>
</dbReference>
<dbReference type="Pfam" id="PF02875">
    <property type="entry name" value="Mur_ligase_C"/>
    <property type="match status" value="1"/>
</dbReference>
<dbReference type="InterPro" id="IPR004101">
    <property type="entry name" value="Mur_ligase_C"/>
</dbReference>
<dbReference type="Gene3D" id="3.40.50.720">
    <property type="entry name" value="NAD(P)-binding Rossmann-like Domain"/>
    <property type="match status" value="1"/>
</dbReference>
<feature type="domain" description="Mur ligase C-terminal" evidence="9">
    <location>
        <begin position="301"/>
        <end position="414"/>
    </location>
</feature>
<sequence>MLEQVVVLGAGESGLGAALLAQKKGGNVFVSDAGSIRADRADILRAAGIPFEQGGHSEERILAAQLIIKSPGIPDTAPLIQKASAAGIPIWDEIELAARYSSAKVIGITGSNGKTTTTALLYHLLKTAGYAVGLGGNIGQSWAMQLAQGQDDEYMVLELSSFQLDRCYELAPELMILTNVSPDHLDRYGYEMDNYLASKLRLIQNKTAEQPFIYPKEDPYIPAGLKRYYQGPTANCLAQDWPELNAKELWVEDWAFVQDQLPLVGRHNLMNMKMALQAVKCLGVSQEMAQKGLDSFENHPHRLEKVMVLGGVQYINDSKATNVEAVYYALEAMQAPTVWIVGGVDKGNDYSSLFPFIGQPVKAIVCLGVDNRPIRAAFAAKTDYIVEAASMAEAIKLASLYAQAGDNILLSPACASFDLFKNYIDRGDQFKAILEEQRQLLEKGHSMEMNLTLNRNKK</sequence>
<dbReference type="eggNOG" id="COG0771">
    <property type="taxonomic scope" value="Bacteria"/>
</dbReference>
<dbReference type="AlphaFoldDB" id="H6L2F9"/>
<comment type="subcellular location">
    <subcellularLocation>
        <location evidence="1 7 8">Cytoplasm</location>
    </subcellularLocation>
</comment>
<dbReference type="UniPathway" id="UPA00219"/>
<evidence type="ECO:0000256" key="3">
    <source>
        <dbReference type="ARBA" id="ARBA00022490"/>
    </source>
</evidence>
<evidence type="ECO:0000256" key="1">
    <source>
        <dbReference type="ARBA" id="ARBA00004496"/>
    </source>
</evidence>
<keyword evidence="4 7" id="KW-0436">Ligase</keyword>
<reference evidence="11 12" key="1">
    <citation type="journal article" date="2012" name="Stand. Genomic Sci.">
        <title>Complete genome sequencing and analysis of Saprospira grandis str. Lewin, a predatory marine bacterium.</title>
        <authorList>
            <person name="Saw J.H."/>
            <person name="Yuryev A."/>
            <person name="Kanbe M."/>
            <person name="Hou S."/>
            <person name="Young A.G."/>
            <person name="Aizawa S."/>
            <person name="Alam M."/>
        </authorList>
    </citation>
    <scope>NUCLEOTIDE SEQUENCE [LARGE SCALE GENOMIC DNA]</scope>
    <source>
        <strain evidence="11 12">Lewin</strain>
    </source>
</reference>
<dbReference type="HAMAP" id="MF_00639">
    <property type="entry name" value="MurD"/>
    <property type="match status" value="1"/>
</dbReference>
<keyword evidence="7 8" id="KW-0131">Cell cycle</keyword>
<keyword evidence="7 8" id="KW-0133">Cell shape</keyword>
<dbReference type="Pfam" id="PF21799">
    <property type="entry name" value="MurD-like_N"/>
    <property type="match status" value="1"/>
</dbReference>
<name>H6L2F9_SAPGL</name>
<evidence type="ECO:0000256" key="2">
    <source>
        <dbReference type="ARBA" id="ARBA00004752"/>
    </source>
</evidence>
<evidence type="ECO:0000256" key="7">
    <source>
        <dbReference type="HAMAP-Rule" id="MF_00639"/>
    </source>
</evidence>
<dbReference type="HOGENOM" id="CLU_032540_0_0_10"/>
<evidence type="ECO:0000256" key="8">
    <source>
        <dbReference type="RuleBase" id="RU003664"/>
    </source>
</evidence>
<evidence type="ECO:0000259" key="9">
    <source>
        <dbReference type="Pfam" id="PF02875"/>
    </source>
</evidence>
<feature type="binding site" evidence="7">
    <location>
        <begin position="110"/>
        <end position="116"/>
    </location>
    <ligand>
        <name>ATP</name>
        <dbReference type="ChEBI" id="CHEBI:30616"/>
    </ligand>
</feature>
<organism evidence="11 12">
    <name type="scientific">Saprospira grandis (strain Lewin)</name>
    <dbReference type="NCBI Taxonomy" id="984262"/>
    <lineage>
        <taxon>Bacteria</taxon>
        <taxon>Pseudomonadati</taxon>
        <taxon>Bacteroidota</taxon>
        <taxon>Saprospiria</taxon>
        <taxon>Saprospirales</taxon>
        <taxon>Saprospiraceae</taxon>
        <taxon>Saprospira</taxon>
    </lineage>
</organism>
<dbReference type="EMBL" id="CP002831">
    <property type="protein sequence ID" value="AFC23617.1"/>
    <property type="molecule type" value="Genomic_DNA"/>
</dbReference>
<feature type="domain" description="Mur ligase central" evidence="10">
    <location>
        <begin position="108"/>
        <end position="278"/>
    </location>
</feature>
<dbReference type="SUPFAM" id="SSF53244">
    <property type="entry name" value="MurD-like peptide ligases, peptide-binding domain"/>
    <property type="match status" value="1"/>
</dbReference>
<dbReference type="EC" id="6.3.2.9" evidence="7 8"/>
<dbReference type="GO" id="GO:0005524">
    <property type="term" value="F:ATP binding"/>
    <property type="evidence" value="ECO:0007669"/>
    <property type="project" value="UniProtKB-UniRule"/>
</dbReference>
<evidence type="ECO:0000259" key="10">
    <source>
        <dbReference type="Pfam" id="PF08245"/>
    </source>
</evidence>
<dbReference type="PANTHER" id="PTHR43692:SF1">
    <property type="entry name" value="UDP-N-ACETYLMURAMOYLALANINE--D-GLUTAMATE LIGASE"/>
    <property type="match status" value="1"/>
</dbReference>
<comment type="similarity">
    <text evidence="7">Belongs to the MurCDEF family.</text>
</comment>
<comment type="function">
    <text evidence="7 8">Cell wall formation. Catalyzes the addition of glutamate to the nucleotide precursor UDP-N-acetylmuramoyl-L-alanine (UMA).</text>
</comment>
<dbReference type="Pfam" id="PF08245">
    <property type="entry name" value="Mur_ligase_M"/>
    <property type="match status" value="1"/>
</dbReference>
<dbReference type="RefSeq" id="WP_015691268.1">
    <property type="nucleotide sequence ID" value="NC_016940.1"/>
</dbReference>
<protein>
    <recommendedName>
        <fullName evidence="7 8">UDP-N-acetylmuramoylalanine--D-glutamate ligase</fullName>
        <ecNumber evidence="7 8">6.3.2.9</ecNumber>
    </recommendedName>
    <alternativeName>
        <fullName evidence="7">D-glutamic acid-adding enzyme</fullName>
    </alternativeName>
    <alternativeName>
        <fullName evidence="7">UDP-N-acetylmuramoyl-L-alanyl-D-glutamate synthetase</fullName>
    </alternativeName>
</protein>
<keyword evidence="7 8" id="KW-0573">Peptidoglycan synthesis</keyword>
<accession>H6L2F9</accession>
<evidence type="ECO:0000256" key="6">
    <source>
        <dbReference type="ARBA" id="ARBA00022840"/>
    </source>
</evidence>
<keyword evidence="12" id="KW-1185">Reference proteome</keyword>
<dbReference type="InterPro" id="IPR005762">
    <property type="entry name" value="MurD"/>
</dbReference>
<dbReference type="STRING" id="984262.SGRA_0881"/>
<dbReference type="GO" id="GO:0071555">
    <property type="term" value="P:cell wall organization"/>
    <property type="evidence" value="ECO:0007669"/>
    <property type="project" value="UniProtKB-KW"/>
</dbReference>
<evidence type="ECO:0000313" key="11">
    <source>
        <dbReference type="EMBL" id="AFC23617.1"/>
    </source>
</evidence>
<dbReference type="InterPro" id="IPR013221">
    <property type="entry name" value="Mur_ligase_cen"/>
</dbReference>
<comment type="catalytic activity">
    <reaction evidence="7 8">
        <text>UDP-N-acetyl-alpha-D-muramoyl-L-alanine + D-glutamate + ATP = UDP-N-acetyl-alpha-D-muramoyl-L-alanyl-D-glutamate + ADP + phosphate + H(+)</text>
        <dbReference type="Rhea" id="RHEA:16429"/>
        <dbReference type="ChEBI" id="CHEBI:15378"/>
        <dbReference type="ChEBI" id="CHEBI:29986"/>
        <dbReference type="ChEBI" id="CHEBI:30616"/>
        <dbReference type="ChEBI" id="CHEBI:43474"/>
        <dbReference type="ChEBI" id="CHEBI:83898"/>
        <dbReference type="ChEBI" id="CHEBI:83900"/>
        <dbReference type="ChEBI" id="CHEBI:456216"/>
        <dbReference type="EC" id="6.3.2.9"/>
    </reaction>
</comment>
<keyword evidence="7 8" id="KW-0961">Cell wall biogenesis/degradation</keyword>
<dbReference type="GO" id="GO:0008360">
    <property type="term" value="P:regulation of cell shape"/>
    <property type="evidence" value="ECO:0007669"/>
    <property type="project" value="UniProtKB-KW"/>
</dbReference>
<dbReference type="NCBIfam" id="TIGR01087">
    <property type="entry name" value="murD"/>
    <property type="match status" value="1"/>
</dbReference>
<keyword evidence="6 7" id="KW-0067">ATP-binding</keyword>